<sequence length="66" mass="7631">MVKKGRLGYRVLMQLVEIIQKQATHRIVDKQGCRLAWKPYQMDNQCWDVLDQPALAGMQMAVAQQT</sequence>
<evidence type="ECO:0000313" key="1">
    <source>
        <dbReference type="Proteomes" id="UP000887540"/>
    </source>
</evidence>
<dbReference type="Proteomes" id="UP000887540">
    <property type="component" value="Unplaced"/>
</dbReference>
<dbReference type="AlphaFoldDB" id="A0A914CTY1"/>
<keyword evidence="1" id="KW-1185">Reference proteome</keyword>
<accession>A0A914CTY1</accession>
<dbReference type="WBParaSite" id="ACRNAN_scaffold14259.g26910.t1">
    <property type="protein sequence ID" value="ACRNAN_scaffold14259.g26910.t1"/>
    <property type="gene ID" value="ACRNAN_scaffold14259.g26910"/>
</dbReference>
<proteinExistence type="predicted"/>
<protein>
    <submittedName>
        <fullName evidence="2">Uncharacterized protein</fullName>
    </submittedName>
</protein>
<reference evidence="2" key="1">
    <citation type="submission" date="2022-11" db="UniProtKB">
        <authorList>
            <consortium name="WormBaseParasite"/>
        </authorList>
    </citation>
    <scope>IDENTIFICATION</scope>
</reference>
<name>A0A914CTY1_9BILA</name>
<organism evidence="1 2">
    <name type="scientific">Acrobeloides nanus</name>
    <dbReference type="NCBI Taxonomy" id="290746"/>
    <lineage>
        <taxon>Eukaryota</taxon>
        <taxon>Metazoa</taxon>
        <taxon>Ecdysozoa</taxon>
        <taxon>Nematoda</taxon>
        <taxon>Chromadorea</taxon>
        <taxon>Rhabditida</taxon>
        <taxon>Tylenchina</taxon>
        <taxon>Cephalobomorpha</taxon>
        <taxon>Cephaloboidea</taxon>
        <taxon>Cephalobidae</taxon>
        <taxon>Acrobeloides</taxon>
    </lineage>
</organism>
<evidence type="ECO:0000313" key="2">
    <source>
        <dbReference type="WBParaSite" id="ACRNAN_scaffold14259.g26910.t1"/>
    </source>
</evidence>